<sequence length="461" mass="51567">MERSRSRMAAASSALGCTGPDNHHQQLLPTVSNTRTFVRHIFFSISSFNHLSSSLCNSRHYLLFAHRNHHRRHHFSCLSTFLSRAFISSWNHRFRGLYCRQTFLLMGDKKKRGKKKKGKKSKQPAGCQNPNIGEVDEQSKVMSSLTEQTGLIAINEKDDDSADSIYDLTDDDASCSNSVISISKRMYGKSRKGDKVIAATGMGSDISGKISPDLTSIEPSTELSKSRQDPNSNKQVSDVLEESCGLTGGASYIASSSNNESSMPKKSFIDVLVGTGTKDDKGKSPLHEPHVWKKALPQGHLPLPGNDFGNYRRKAYELEEKTSFLHQQAAILSARGDRGRAKTLRDEAKTCRAMSQQEHERASKILFDLRNKGFNNWIELDLHDQLVEEGINFLKEHIEFAVRCRTLRYLRVITGYGSHGTGPSKLKEEIVNLLDTEKIQWEEEEGNPGCLIITFGGRCSN</sequence>
<dbReference type="EMBL" id="CM042015">
    <property type="protein sequence ID" value="KAI3708957.1"/>
    <property type="molecule type" value="Genomic_DNA"/>
</dbReference>
<gene>
    <name evidence="1" type="ORF">L2E82_38578</name>
</gene>
<organism evidence="1 2">
    <name type="scientific">Cichorium intybus</name>
    <name type="common">Chicory</name>
    <dbReference type="NCBI Taxonomy" id="13427"/>
    <lineage>
        <taxon>Eukaryota</taxon>
        <taxon>Viridiplantae</taxon>
        <taxon>Streptophyta</taxon>
        <taxon>Embryophyta</taxon>
        <taxon>Tracheophyta</taxon>
        <taxon>Spermatophyta</taxon>
        <taxon>Magnoliopsida</taxon>
        <taxon>eudicotyledons</taxon>
        <taxon>Gunneridae</taxon>
        <taxon>Pentapetalae</taxon>
        <taxon>asterids</taxon>
        <taxon>campanulids</taxon>
        <taxon>Asterales</taxon>
        <taxon>Asteraceae</taxon>
        <taxon>Cichorioideae</taxon>
        <taxon>Cichorieae</taxon>
        <taxon>Cichoriinae</taxon>
        <taxon>Cichorium</taxon>
    </lineage>
</organism>
<proteinExistence type="predicted"/>
<accession>A0ACB9AGG5</accession>
<dbReference type="Proteomes" id="UP001055811">
    <property type="component" value="Linkage Group LG07"/>
</dbReference>
<keyword evidence="2" id="KW-1185">Reference proteome</keyword>
<reference evidence="2" key="1">
    <citation type="journal article" date="2022" name="Mol. Ecol. Resour.">
        <title>The genomes of chicory, endive, great burdock and yacon provide insights into Asteraceae palaeo-polyploidization history and plant inulin production.</title>
        <authorList>
            <person name="Fan W."/>
            <person name="Wang S."/>
            <person name="Wang H."/>
            <person name="Wang A."/>
            <person name="Jiang F."/>
            <person name="Liu H."/>
            <person name="Zhao H."/>
            <person name="Xu D."/>
            <person name="Zhang Y."/>
        </authorList>
    </citation>
    <scope>NUCLEOTIDE SEQUENCE [LARGE SCALE GENOMIC DNA]</scope>
    <source>
        <strain evidence="2">cv. Punajuju</strain>
    </source>
</reference>
<comment type="caution">
    <text evidence="1">The sequence shown here is derived from an EMBL/GenBank/DDBJ whole genome shotgun (WGS) entry which is preliminary data.</text>
</comment>
<name>A0ACB9AGG5_CICIN</name>
<evidence type="ECO:0000313" key="2">
    <source>
        <dbReference type="Proteomes" id="UP001055811"/>
    </source>
</evidence>
<reference evidence="1 2" key="2">
    <citation type="journal article" date="2022" name="Mol. Ecol. Resour.">
        <title>The genomes of chicory, endive, great burdock and yacon provide insights into Asteraceae paleo-polyploidization history and plant inulin production.</title>
        <authorList>
            <person name="Fan W."/>
            <person name="Wang S."/>
            <person name="Wang H."/>
            <person name="Wang A."/>
            <person name="Jiang F."/>
            <person name="Liu H."/>
            <person name="Zhao H."/>
            <person name="Xu D."/>
            <person name="Zhang Y."/>
        </authorList>
    </citation>
    <scope>NUCLEOTIDE SEQUENCE [LARGE SCALE GENOMIC DNA]</scope>
    <source>
        <strain evidence="2">cv. Punajuju</strain>
        <tissue evidence="1">Leaves</tissue>
    </source>
</reference>
<protein>
    <submittedName>
        <fullName evidence="1">Uncharacterized protein</fullName>
    </submittedName>
</protein>
<evidence type="ECO:0000313" key="1">
    <source>
        <dbReference type="EMBL" id="KAI3708957.1"/>
    </source>
</evidence>